<name>A0A6L9QDI1_9ACTN</name>
<comment type="caution">
    <text evidence="1">The sequence shown here is derived from an EMBL/GenBank/DDBJ whole genome shotgun (WGS) entry which is preliminary data.</text>
</comment>
<reference evidence="1 2" key="1">
    <citation type="submission" date="2020-01" db="EMBL/GenBank/DDBJ databases">
        <title>Insect and environment-associated Actinomycetes.</title>
        <authorList>
            <person name="Currrie C."/>
            <person name="Chevrette M."/>
            <person name="Carlson C."/>
            <person name="Stubbendieck R."/>
            <person name="Wendt-Pienkowski E."/>
        </authorList>
    </citation>
    <scope>NUCLEOTIDE SEQUENCE [LARGE SCALE GENOMIC DNA]</scope>
    <source>
        <strain evidence="1 2">SID10258</strain>
    </source>
</reference>
<evidence type="ECO:0000313" key="2">
    <source>
        <dbReference type="Proteomes" id="UP000475532"/>
    </source>
</evidence>
<dbReference type="InterPro" id="IPR049457">
    <property type="entry name" value="Emfourin"/>
</dbReference>
<organism evidence="1 2">
    <name type="scientific">Actinomadura bangladeshensis</name>
    <dbReference type="NCBI Taxonomy" id="453573"/>
    <lineage>
        <taxon>Bacteria</taxon>
        <taxon>Bacillati</taxon>
        <taxon>Actinomycetota</taxon>
        <taxon>Actinomycetes</taxon>
        <taxon>Streptosporangiales</taxon>
        <taxon>Thermomonosporaceae</taxon>
        <taxon>Actinomadura</taxon>
    </lineage>
</organism>
<protein>
    <submittedName>
        <fullName evidence="1">Uncharacterized protein</fullName>
    </submittedName>
</protein>
<gene>
    <name evidence="1" type="ORF">G3I70_13785</name>
</gene>
<proteinExistence type="predicted"/>
<evidence type="ECO:0000313" key="1">
    <source>
        <dbReference type="EMBL" id="NEA23557.1"/>
    </source>
</evidence>
<dbReference type="RefSeq" id="WP_163056050.1">
    <property type="nucleotide sequence ID" value="NZ_JAAGLI010000346.1"/>
</dbReference>
<dbReference type="Pfam" id="PF20242">
    <property type="entry name" value="Emfourin"/>
    <property type="match status" value="1"/>
</dbReference>
<sequence length="99" mass="10199">MRVKIESTGGFTGRNAVVALYDTSALPAGRAGRIREAVDALAAAQTRGGPDEVGADLPAYRITVDETGEEPRVFEVRGDPTTGVTSVLGALLQGPDDSA</sequence>
<dbReference type="Proteomes" id="UP000475532">
    <property type="component" value="Unassembled WGS sequence"/>
</dbReference>
<dbReference type="EMBL" id="JAAGLI010000346">
    <property type="protein sequence ID" value="NEA23557.1"/>
    <property type="molecule type" value="Genomic_DNA"/>
</dbReference>
<dbReference type="AlphaFoldDB" id="A0A6L9QDI1"/>
<accession>A0A6L9QDI1</accession>